<protein>
    <submittedName>
        <fullName evidence="1">Uncharacterized protein</fullName>
    </submittedName>
</protein>
<reference evidence="1" key="1">
    <citation type="journal article" date="2023" name="Mol. Phylogenet. Evol.">
        <title>Genome-scale phylogeny and comparative genomics of the fungal order Sordariales.</title>
        <authorList>
            <person name="Hensen N."/>
            <person name="Bonometti L."/>
            <person name="Westerberg I."/>
            <person name="Brannstrom I.O."/>
            <person name="Guillou S."/>
            <person name="Cros-Aarteil S."/>
            <person name="Calhoun S."/>
            <person name="Haridas S."/>
            <person name="Kuo A."/>
            <person name="Mondo S."/>
            <person name="Pangilinan J."/>
            <person name="Riley R."/>
            <person name="LaButti K."/>
            <person name="Andreopoulos B."/>
            <person name="Lipzen A."/>
            <person name="Chen C."/>
            <person name="Yan M."/>
            <person name="Daum C."/>
            <person name="Ng V."/>
            <person name="Clum A."/>
            <person name="Steindorff A."/>
            <person name="Ohm R.A."/>
            <person name="Martin F."/>
            <person name="Silar P."/>
            <person name="Natvig D.O."/>
            <person name="Lalanne C."/>
            <person name="Gautier V."/>
            <person name="Ament-Velasquez S.L."/>
            <person name="Kruys A."/>
            <person name="Hutchinson M.I."/>
            <person name="Powell A.J."/>
            <person name="Barry K."/>
            <person name="Miller A.N."/>
            <person name="Grigoriev I.V."/>
            <person name="Debuchy R."/>
            <person name="Gladieux P."/>
            <person name="Hiltunen Thoren M."/>
            <person name="Johannesson H."/>
        </authorList>
    </citation>
    <scope>NUCLEOTIDE SEQUENCE</scope>
    <source>
        <strain evidence="1">PSN309</strain>
    </source>
</reference>
<dbReference type="Proteomes" id="UP001302126">
    <property type="component" value="Unassembled WGS sequence"/>
</dbReference>
<comment type="caution">
    <text evidence="1">The sequence shown here is derived from an EMBL/GenBank/DDBJ whole genome shotgun (WGS) entry which is preliminary data.</text>
</comment>
<sequence length="200" mass="20622">MKPATKYLSTVMPAASVTTVTEYGTVSRTSVDYVFTTVPTTITTVETSTALEAVTATVSAVPTVVPLRQRKNTPPAITPLPHCPDLTEKLAGKPASLLSKACSCIVKPTTVTLSATTAPPVDPITVTKPVTSTVVATTGTVVTETTTAIFTASASPAPSCVPPGGRCTVENYETVCCRGPTGENGCFFPTGNPYDGICFD</sequence>
<accession>A0AAN7AE61</accession>
<evidence type="ECO:0000313" key="1">
    <source>
        <dbReference type="EMBL" id="KAK4183264.1"/>
    </source>
</evidence>
<gene>
    <name evidence="1" type="ORF">QBC35DRAFT_508338</name>
</gene>
<keyword evidence="2" id="KW-1185">Reference proteome</keyword>
<name>A0AAN7AE61_9PEZI</name>
<proteinExistence type="predicted"/>
<reference evidence="1" key="2">
    <citation type="submission" date="2023-05" db="EMBL/GenBank/DDBJ databases">
        <authorList>
            <consortium name="Lawrence Berkeley National Laboratory"/>
            <person name="Steindorff A."/>
            <person name="Hensen N."/>
            <person name="Bonometti L."/>
            <person name="Westerberg I."/>
            <person name="Brannstrom I.O."/>
            <person name="Guillou S."/>
            <person name="Cros-Aarteil S."/>
            <person name="Calhoun S."/>
            <person name="Haridas S."/>
            <person name="Kuo A."/>
            <person name="Mondo S."/>
            <person name="Pangilinan J."/>
            <person name="Riley R."/>
            <person name="Labutti K."/>
            <person name="Andreopoulos B."/>
            <person name="Lipzen A."/>
            <person name="Chen C."/>
            <person name="Yanf M."/>
            <person name="Daum C."/>
            <person name="Ng V."/>
            <person name="Clum A."/>
            <person name="Ohm R."/>
            <person name="Martin F."/>
            <person name="Silar P."/>
            <person name="Natvig D."/>
            <person name="Lalanne C."/>
            <person name="Gautier V."/>
            <person name="Ament-Velasquez S.L."/>
            <person name="Kruys A."/>
            <person name="Hutchinson M.I."/>
            <person name="Powell A.J."/>
            <person name="Barry K."/>
            <person name="Miller A.N."/>
            <person name="Grigoriev I.V."/>
            <person name="Debuchy R."/>
            <person name="Gladieux P."/>
            <person name="Thoren M.H."/>
            <person name="Johannesson H."/>
        </authorList>
    </citation>
    <scope>NUCLEOTIDE SEQUENCE</scope>
    <source>
        <strain evidence="1">PSN309</strain>
    </source>
</reference>
<dbReference type="EMBL" id="MU864562">
    <property type="protein sequence ID" value="KAK4183264.1"/>
    <property type="molecule type" value="Genomic_DNA"/>
</dbReference>
<dbReference type="AlphaFoldDB" id="A0AAN7AE61"/>
<evidence type="ECO:0000313" key="2">
    <source>
        <dbReference type="Proteomes" id="UP001302126"/>
    </source>
</evidence>
<organism evidence="1 2">
    <name type="scientific">Podospora australis</name>
    <dbReference type="NCBI Taxonomy" id="1536484"/>
    <lineage>
        <taxon>Eukaryota</taxon>
        <taxon>Fungi</taxon>
        <taxon>Dikarya</taxon>
        <taxon>Ascomycota</taxon>
        <taxon>Pezizomycotina</taxon>
        <taxon>Sordariomycetes</taxon>
        <taxon>Sordariomycetidae</taxon>
        <taxon>Sordariales</taxon>
        <taxon>Podosporaceae</taxon>
        <taxon>Podospora</taxon>
    </lineage>
</organism>